<dbReference type="Proteomes" id="UP000824540">
    <property type="component" value="Unassembled WGS sequence"/>
</dbReference>
<dbReference type="SUPFAM" id="SSF50494">
    <property type="entry name" value="Trypsin-like serine proteases"/>
    <property type="match status" value="3"/>
</dbReference>
<keyword evidence="9" id="KW-1015">Disulfide bond</keyword>
<evidence type="ECO:0000256" key="13">
    <source>
        <dbReference type="SAM" id="SignalP"/>
    </source>
</evidence>
<dbReference type="InterPro" id="IPR001254">
    <property type="entry name" value="Trypsin_dom"/>
</dbReference>
<evidence type="ECO:0000259" key="14">
    <source>
        <dbReference type="PROSITE" id="PS50240"/>
    </source>
</evidence>
<dbReference type="EMBL" id="JAFBMS010000001">
    <property type="protein sequence ID" value="KAG9355358.1"/>
    <property type="molecule type" value="Genomic_DNA"/>
</dbReference>
<name>A0A8T2PVQ4_9TELE</name>
<comment type="caution">
    <text evidence="15">The sequence shown here is derived from an EMBL/GenBank/DDBJ whole genome shotgun (WGS) entry which is preliminary data.</text>
</comment>
<accession>A0A8T2PVQ4</accession>
<dbReference type="PRINTS" id="PR00722">
    <property type="entry name" value="CHYMOTRYPSIN"/>
</dbReference>
<dbReference type="InterPro" id="IPR001314">
    <property type="entry name" value="Peptidase_S1A"/>
</dbReference>
<evidence type="ECO:0000256" key="4">
    <source>
        <dbReference type="ARBA" id="ARBA00022670"/>
    </source>
</evidence>
<organism evidence="15 16">
    <name type="scientific">Albula glossodonta</name>
    <name type="common">roundjaw bonefish</name>
    <dbReference type="NCBI Taxonomy" id="121402"/>
    <lineage>
        <taxon>Eukaryota</taxon>
        <taxon>Metazoa</taxon>
        <taxon>Chordata</taxon>
        <taxon>Craniata</taxon>
        <taxon>Vertebrata</taxon>
        <taxon>Euteleostomi</taxon>
        <taxon>Actinopterygii</taxon>
        <taxon>Neopterygii</taxon>
        <taxon>Teleostei</taxon>
        <taxon>Albuliformes</taxon>
        <taxon>Albulidae</taxon>
        <taxon>Albula</taxon>
    </lineage>
</organism>
<dbReference type="GO" id="GO:0005615">
    <property type="term" value="C:extracellular space"/>
    <property type="evidence" value="ECO:0007669"/>
    <property type="project" value="TreeGrafter"/>
</dbReference>
<evidence type="ECO:0000256" key="3">
    <source>
        <dbReference type="ARBA" id="ARBA00022525"/>
    </source>
</evidence>
<protein>
    <recommendedName>
        <fullName evidence="11">trypsin</fullName>
        <ecNumber evidence="11">3.4.21.4</ecNumber>
    </recommendedName>
</protein>
<keyword evidence="6 12" id="KW-0378">Hydrolase</keyword>
<dbReference type="InterPro" id="IPR018114">
    <property type="entry name" value="TRYPSIN_HIS"/>
</dbReference>
<feature type="signal peptide" evidence="13">
    <location>
        <begin position="1"/>
        <end position="15"/>
    </location>
</feature>
<evidence type="ECO:0000256" key="11">
    <source>
        <dbReference type="ARBA" id="ARBA00038868"/>
    </source>
</evidence>
<evidence type="ECO:0000256" key="8">
    <source>
        <dbReference type="ARBA" id="ARBA00023145"/>
    </source>
</evidence>
<feature type="domain" description="Peptidase S1" evidence="14">
    <location>
        <begin position="250"/>
        <end position="470"/>
    </location>
</feature>
<comment type="cofactor">
    <cofactor evidence="1">
        <name>Ca(2+)</name>
        <dbReference type="ChEBI" id="CHEBI:29108"/>
    </cofactor>
</comment>
<gene>
    <name evidence="15" type="ORF">JZ751_000196</name>
</gene>
<dbReference type="CDD" id="cd00190">
    <property type="entry name" value="Tryp_SPc"/>
    <property type="match status" value="3"/>
</dbReference>
<dbReference type="InterPro" id="IPR050127">
    <property type="entry name" value="Serine_Proteases_S1"/>
</dbReference>
<dbReference type="FunFam" id="2.40.10.10:FF:000258">
    <property type="entry name" value="Anionic trypsin isoform 1"/>
    <property type="match status" value="1"/>
</dbReference>
<evidence type="ECO:0000256" key="6">
    <source>
        <dbReference type="ARBA" id="ARBA00022801"/>
    </source>
</evidence>
<dbReference type="PROSITE" id="PS50240">
    <property type="entry name" value="TRYPSIN_DOM"/>
    <property type="match status" value="3"/>
</dbReference>
<evidence type="ECO:0000256" key="7">
    <source>
        <dbReference type="ARBA" id="ARBA00022825"/>
    </source>
</evidence>
<evidence type="ECO:0000256" key="10">
    <source>
        <dbReference type="ARBA" id="ARBA00036320"/>
    </source>
</evidence>
<dbReference type="Gene3D" id="2.40.10.10">
    <property type="entry name" value="Trypsin-like serine proteases"/>
    <property type="match status" value="6"/>
</dbReference>
<comment type="subcellular location">
    <subcellularLocation>
        <location evidence="2">Secreted</location>
        <location evidence="2">Extracellular space</location>
    </subcellularLocation>
</comment>
<dbReference type="PROSITE" id="PS00135">
    <property type="entry name" value="TRYPSIN_SER"/>
    <property type="match status" value="2"/>
</dbReference>
<dbReference type="Pfam" id="PF00089">
    <property type="entry name" value="Trypsin"/>
    <property type="match status" value="3"/>
</dbReference>
<dbReference type="FunFam" id="2.40.10.10:FF:000122">
    <property type="entry name" value="Chymotrypsin-like elastase family member 1"/>
    <property type="match status" value="2"/>
</dbReference>
<dbReference type="GO" id="GO:0007586">
    <property type="term" value="P:digestion"/>
    <property type="evidence" value="ECO:0007669"/>
    <property type="project" value="UniProtKB-KW"/>
</dbReference>
<keyword evidence="5" id="KW-0222">Digestion</keyword>
<keyword evidence="4 12" id="KW-0645">Protease</keyword>
<sequence>MRSLVFILLLGAALAEEDKIVGGYECEPYSKPWQVSLNSGYHFCGGSLVNENWVVSAAHCYKSRVEVRMGEHNIRRTEGNEQFIRSARVIRHPSYNSWTINNDIMLIKLSEPATFNEFVQPVALPTSCAVAGTMCTVSGWGDTMSSNDGSRLQCLEVPILSDSDCDSSYPGMITEAMFCAGYLEGGKDSCQGDSGGPVVCDGELQGVVSWGYGCAERDHPGVYAKDPQVTMRSLVFILLLGAALAEEDKIVGGYECEPYSKPWQVSLNSGYHFCGGSLVNENWVVSAAHCYKSRVEVRMGEHNIRRTEGNEQFIRSARVIRHPSYNSWTINNDIMLIKLSEPATFNEFVQPVALPTSCAVAGTMCTVSGWGDTMSSNDGSRLQCLEVPILSDSDCDSSYPGMITEAMFCAGYLEGGKDSCQGDSGGPVVCNGELQGVVSWGYGCAERDHPGVYAKVSAAHYLARVLASLQVTSAEHGFSDHPRLMVSPQPETVHMVPATAQLVGRATGCTNSLKLKQIMKSLVFILLLGAAVALEDDKIVGGYECRPHSQPWQVSLNAGYHFCGGSLINENWVVSAAHCYKSRVEVRMGEHHIQQTEGTEQFISSSTVIRHPHYDSWILDNDIMLIKLSKPATINEFVQPVTLPTSCAPAGTMCSVTGWGNTMSSSADSNRLQCLEIPILSYRDCDNSYPGMITESMFCAGYLEGGKDSCQGDSGGPVVCNGELQGVVSWGFGCAERDHPGVYAKVGHCS</sequence>
<keyword evidence="16" id="KW-1185">Reference proteome</keyword>
<dbReference type="PANTHER" id="PTHR24264:SF6">
    <property type="entry name" value="TRYPSINOGEN 1A-RELATED"/>
    <property type="match status" value="1"/>
</dbReference>
<keyword evidence="8" id="KW-0865">Zymogen</keyword>
<keyword evidence="3" id="KW-0964">Secreted</keyword>
<dbReference type="InterPro" id="IPR043504">
    <property type="entry name" value="Peptidase_S1_PA_chymotrypsin"/>
</dbReference>
<keyword evidence="13" id="KW-0732">Signal</keyword>
<dbReference type="InterPro" id="IPR009003">
    <property type="entry name" value="Peptidase_S1_PA"/>
</dbReference>
<evidence type="ECO:0000256" key="2">
    <source>
        <dbReference type="ARBA" id="ARBA00004239"/>
    </source>
</evidence>
<dbReference type="InterPro" id="IPR033116">
    <property type="entry name" value="TRYPSIN_SER"/>
</dbReference>
<keyword evidence="7 12" id="KW-0720">Serine protease</keyword>
<dbReference type="SMART" id="SM00020">
    <property type="entry name" value="Tryp_SPc"/>
    <property type="match status" value="3"/>
</dbReference>
<feature type="non-terminal residue" evidence="15">
    <location>
        <position position="750"/>
    </location>
</feature>
<dbReference type="PANTHER" id="PTHR24264">
    <property type="entry name" value="TRYPSIN-RELATED"/>
    <property type="match status" value="1"/>
</dbReference>
<feature type="domain" description="Peptidase S1" evidence="14">
    <location>
        <begin position="20"/>
        <end position="245"/>
    </location>
</feature>
<dbReference type="PROSITE" id="PS00134">
    <property type="entry name" value="TRYPSIN_HIS"/>
    <property type="match status" value="2"/>
</dbReference>
<evidence type="ECO:0000313" key="15">
    <source>
        <dbReference type="EMBL" id="KAG9355358.1"/>
    </source>
</evidence>
<reference evidence="15" key="1">
    <citation type="thesis" date="2021" institute="BYU ScholarsArchive" country="Provo, UT, USA">
        <title>Applications of and Algorithms for Genome Assembly and Genomic Analyses with an Emphasis on Marine Teleosts.</title>
        <authorList>
            <person name="Pickett B.D."/>
        </authorList>
    </citation>
    <scope>NUCLEOTIDE SEQUENCE</scope>
    <source>
        <strain evidence="15">HI-2016</strain>
    </source>
</reference>
<dbReference type="EC" id="3.4.21.4" evidence="11"/>
<evidence type="ECO:0000256" key="9">
    <source>
        <dbReference type="ARBA" id="ARBA00023157"/>
    </source>
</evidence>
<feature type="domain" description="Peptidase S1" evidence="14">
    <location>
        <begin position="539"/>
        <end position="750"/>
    </location>
</feature>
<dbReference type="AlphaFoldDB" id="A0A8T2PVQ4"/>
<dbReference type="OrthoDB" id="10012881at2759"/>
<dbReference type="GO" id="GO:0004252">
    <property type="term" value="F:serine-type endopeptidase activity"/>
    <property type="evidence" value="ECO:0007669"/>
    <property type="project" value="UniProtKB-EC"/>
</dbReference>
<evidence type="ECO:0000256" key="1">
    <source>
        <dbReference type="ARBA" id="ARBA00001913"/>
    </source>
</evidence>
<proteinExistence type="predicted"/>
<comment type="catalytic activity">
    <reaction evidence="10">
        <text>Preferential cleavage: Arg-|-Xaa, Lys-|-Xaa.</text>
        <dbReference type="EC" id="3.4.21.4"/>
    </reaction>
</comment>
<dbReference type="GO" id="GO:0006508">
    <property type="term" value="P:proteolysis"/>
    <property type="evidence" value="ECO:0007669"/>
    <property type="project" value="UniProtKB-KW"/>
</dbReference>
<evidence type="ECO:0000313" key="16">
    <source>
        <dbReference type="Proteomes" id="UP000824540"/>
    </source>
</evidence>
<feature type="chain" id="PRO_5035899252" description="trypsin" evidence="13">
    <location>
        <begin position="16"/>
        <end position="750"/>
    </location>
</feature>
<evidence type="ECO:0000256" key="12">
    <source>
        <dbReference type="RuleBase" id="RU363034"/>
    </source>
</evidence>
<evidence type="ECO:0000256" key="5">
    <source>
        <dbReference type="ARBA" id="ARBA00022757"/>
    </source>
</evidence>
<dbReference type="FunFam" id="2.40.10.10:FF:000008">
    <property type="entry name" value="Cationic trypsin"/>
    <property type="match status" value="3"/>
</dbReference>